<reference evidence="2" key="2">
    <citation type="submission" date="2019-02" db="EMBL/GenBank/DDBJ databases">
        <title>Opniocepnalus argus Var Kimnra genome.</title>
        <authorList>
            <person name="Zhou C."/>
            <person name="Xiao S."/>
        </authorList>
    </citation>
    <scope>NUCLEOTIDE SEQUENCE [LARGE SCALE GENOMIC DNA]</scope>
</reference>
<evidence type="ECO:0000313" key="1">
    <source>
        <dbReference type="EMBL" id="KAF3696624.1"/>
    </source>
</evidence>
<dbReference type="AlphaFoldDB" id="A0A6G1Q2K4"/>
<name>A0A6G1Q2K4_CHAAH</name>
<sequence>MNGENPTPPQNRKIPFHFLTPCNSNSMYDIYGLFDTSVHSDFDRPPGIGQQMINISKVTYFLTLSLISGLHVALKVLHITEGLLRKANTSAANLGQSPSSRGIM</sequence>
<dbReference type="EMBL" id="CM015723">
    <property type="protein sequence ID" value="KAF3696624.1"/>
    <property type="molecule type" value="Genomic_DNA"/>
</dbReference>
<gene>
    <name evidence="1" type="ORF">EXN66_Car012302</name>
</gene>
<keyword evidence="2" id="KW-1185">Reference proteome</keyword>
<dbReference type="Proteomes" id="UP000503349">
    <property type="component" value="Chromosome 12"/>
</dbReference>
<accession>A0A6G1Q2K4</accession>
<proteinExistence type="predicted"/>
<protein>
    <submittedName>
        <fullName evidence="1">Uncharacterized protein</fullName>
    </submittedName>
</protein>
<organism evidence="1 2">
    <name type="scientific">Channa argus</name>
    <name type="common">Northern snakehead</name>
    <name type="synonym">Ophicephalus argus</name>
    <dbReference type="NCBI Taxonomy" id="215402"/>
    <lineage>
        <taxon>Eukaryota</taxon>
        <taxon>Metazoa</taxon>
        <taxon>Chordata</taxon>
        <taxon>Craniata</taxon>
        <taxon>Vertebrata</taxon>
        <taxon>Euteleostomi</taxon>
        <taxon>Actinopterygii</taxon>
        <taxon>Neopterygii</taxon>
        <taxon>Teleostei</taxon>
        <taxon>Neoteleostei</taxon>
        <taxon>Acanthomorphata</taxon>
        <taxon>Anabantaria</taxon>
        <taxon>Anabantiformes</taxon>
        <taxon>Channoidei</taxon>
        <taxon>Channidae</taxon>
        <taxon>Channa</taxon>
    </lineage>
</organism>
<reference evidence="1 2" key="1">
    <citation type="submission" date="2019-02" db="EMBL/GenBank/DDBJ databases">
        <title>Opniocepnalus argus genome.</title>
        <authorList>
            <person name="Zhou C."/>
            <person name="Xiao S."/>
        </authorList>
    </citation>
    <scope>NUCLEOTIDE SEQUENCE [LARGE SCALE GENOMIC DNA]</scope>
    <source>
        <strain evidence="1">OARG1902GOOAL</strain>
        <tissue evidence="1">Muscle</tissue>
    </source>
</reference>
<evidence type="ECO:0000313" key="2">
    <source>
        <dbReference type="Proteomes" id="UP000503349"/>
    </source>
</evidence>